<reference evidence="1" key="1">
    <citation type="journal article" date="2015" name="Nature">
        <title>Complex archaea that bridge the gap between prokaryotes and eukaryotes.</title>
        <authorList>
            <person name="Spang A."/>
            <person name="Saw J.H."/>
            <person name="Jorgensen S.L."/>
            <person name="Zaremba-Niedzwiedzka K."/>
            <person name="Martijn J."/>
            <person name="Lind A.E."/>
            <person name="van Eijk R."/>
            <person name="Schleper C."/>
            <person name="Guy L."/>
            <person name="Ettema T.J."/>
        </authorList>
    </citation>
    <scope>NUCLEOTIDE SEQUENCE</scope>
</reference>
<comment type="caution">
    <text evidence="1">The sequence shown here is derived from an EMBL/GenBank/DDBJ whole genome shotgun (WGS) entry which is preliminary data.</text>
</comment>
<protein>
    <submittedName>
        <fullName evidence="1">Uncharacterized protein</fullName>
    </submittedName>
</protein>
<feature type="non-terminal residue" evidence="1">
    <location>
        <position position="147"/>
    </location>
</feature>
<accession>A0A0F9BZ98</accession>
<gene>
    <name evidence="1" type="ORF">LCGC14_2467040</name>
</gene>
<sequence>MDNWQKFLAEWRDLSEEHKGDNYSTNSGYWSNKIVDILIELFNDDNFDDAISFILKFYEIESNSEYIDKIIKEKTVCKGIVDFASEIQKTFMDYEEWLVELYTKVPTMDFHPFFKFLYSNQEIDKQLMKNQSCVKLLYSSMQCLTSM</sequence>
<dbReference type="EMBL" id="LAZR01038543">
    <property type="protein sequence ID" value="KKL19282.1"/>
    <property type="molecule type" value="Genomic_DNA"/>
</dbReference>
<name>A0A0F9BZ98_9ZZZZ</name>
<evidence type="ECO:0000313" key="1">
    <source>
        <dbReference type="EMBL" id="KKL19282.1"/>
    </source>
</evidence>
<dbReference type="AlphaFoldDB" id="A0A0F9BZ98"/>
<organism evidence="1">
    <name type="scientific">marine sediment metagenome</name>
    <dbReference type="NCBI Taxonomy" id="412755"/>
    <lineage>
        <taxon>unclassified sequences</taxon>
        <taxon>metagenomes</taxon>
        <taxon>ecological metagenomes</taxon>
    </lineage>
</organism>
<proteinExistence type="predicted"/>